<accession>A0A401S276</accession>
<evidence type="ECO:0000259" key="12">
    <source>
        <dbReference type="PROSITE" id="PS50011"/>
    </source>
</evidence>
<evidence type="ECO:0000256" key="3">
    <source>
        <dbReference type="ARBA" id="ARBA00022527"/>
    </source>
</evidence>
<keyword evidence="7 11" id="KW-0067">ATP-binding</keyword>
<evidence type="ECO:0000256" key="2">
    <source>
        <dbReference type="ARBA" id="ARBA00013203"/>
    </source>
</evidence>
<dbReference type="AlphaFoldDB" id="A0A401S276"/>
<keyword evidence="5 11" id="KW-0547">Nucleotide-binding</keyword>
<dbReference type="GO" id="GO:0004674">
    <property type="term" value="F:protein serine/threonine kinase activity"/>
    <property type="evidence" value="ECO:0007669"/>
    <property type="project" value="UniProtKB-KW"/>
</dbReference>
<organism evidence="13 14">
    <name type="scientific">Chiloscyllium punctatum</name>
    <name type="common">Brownbanded bambooshark</name>
    <name type="synonym">Hemiscyllium punctatum</name>
    <dbReference type="NCBI Taxonomy" id="137246"/>
    <lineage>
        <taxon>Eukaryota</taxon>
        <taxon>Metazoa</taxon>
        <taxon>Chordata</taxon>
        <taxon>Craniata</taxon>
        <taxon>Vertebrata</taxon>
        <taxon>Chondrichthyes</taxon>
        <taxon>Elasmobranchii</taxon>
        <taxon>Galeomorphii</taxon>
        <taxon>Galeoidea</taxon>
        <taxon>Orectolobiformes</taxon>
        <taxon>Hemiscylliidae</taxon>
        <taxon>Chiloscyllium</taxon>
    </lineage>
</organism>
<evidence type="ECO:0000256" key="8">
    <source>
        <dbReference type="ARBA" id="ARBA00049003"/>
    </source>
</evidence>
<dbReference type="InterPro" id="IPR017441">
    <property type="entry name" value="Protein_kinase_ATP_BS"/>
</dbReference>
<evidence type="ECO:0000256" key="9">
    <source>
        <dbReference type="ARBA" id="ARBA00049308"/>
    </source>
</evidence>
<dbReference type="Gene3D" id="3.30.10.30">
    <property type="entry name" value="DYRK"/>
    <property type="match status" value="1"/>
</dbReference>
<evidence type="ECO:0000256" key="11">
    <source>
        <dbReference type="PROSITE-ProRule" id="PRU10141"/>
    </source>
</evidence>
<dbReference type="EMBL" id="BEZZ01000059">
    <property type="protein sequence ID" value="GCC24505.1"/>
    <property type="molecule type" value="Genomic_DNA"/>
</dbReference>
<dbReference type="Pfam" id="PF00069">
    <property type="entry name" value="Pkinase"/>
    <property type="match status" value="2"/>
</dbReference>
<dbReference type="GO" id="GO:0005634">
    <property type="term" value="C:nucleus"/>
    <property type="evidence" value="ECO:0007669"/>
    <property type="project" value="TreeGrafter"/>
</dbReference>
<comment type="catalytic activity">
    <reaction evidence="9">
        <text>L-threonyl-[protein] + ATP = O-phospho-L-threonyl-[protein] + ADP + H(+)</text>
        <dbReference type="Rhea" id="RHEA:46608"/>
        <dbReference type="Rhea" id="RHEA-COMP:11060"/>
        <dbReference type="Rhea" id="RHEA-COMP:11605"/>
        <dbReference type="ChEBI" id="CHEBI:15378"/>
        <dbReference type="ChEBI" id="CHEBI:30013"/>
        <dbReference type="ChEBI" id="CHEBI:30616"/>
        <dbReference type="ChEBI" id="CHEBI:61977"/>
        <dbReference type="ChEBI" id="CHEBI:456216"/>
        <dbReference type="EC" id="2.7.12.1"/>
    </reaction>
</comment>
<dbReference type="PANTHER" id="PTHR24058">
    <property type="entry name" value="DUAL SPECIFICITY PROTEIN KINASE"/>
    <property type="match status" value="1"/>
</dbReference>
<dbReference type="PROSITE" id="PS50011">
    <property type="entry name" value="PROTEIN_KINASE_DOM"/>
    <property type="match status" value="1"/>
</dbReference>
<evidence type="ECO:0000256" key="5">
    <source>
        <dbReference type="ARBA" id="ARBA00022741"/>
    </source>
</evidence>
<sequence>MHFKNGLTNYEHEEILNFEEIWFLGLKAKKFECSPEKQHNICFDDKHGSYVKVLHDHIAYRYEILEVIGKGSFGQVVKCMDHKANELVAIKIIRDKKRIQQQAFMELKILDILHKKDKDGSNNIIHMKEYFYFRNHLCISFELLGSNPLRVMDPSPGYMLALQLGAIYTYIQSRFYRSPEVILGCQYGLAIDMWSFGCILAELYTGHPLFPGENEIEQLACIMEILKDFLKV</sequence>
<dbReference type="GO" id="GO:0005737">
    <property type="term" value="C:cytoplasm"/>
    <property type="evidence" value="ECO:0007669"/>
    <property type="project" value="TreeGrafter"/>
</dbReference>
<feature type="domain" description="Protein kinase" evidence="12">
    <location>
        <begin position="62"/>
        <end position="232"/>
    </location>
</feature>
<evidence type="ECO:0000313" key="13">
    <source>
        <dbReference type="EMBL" id="GCC24505.1"/>
    </source>
</evidence>
<dbReference type="STRING" id="137246.A0A401S276"/>
<feature type="binding site" evidence="11">
    <location>
        <position position="91"/>
    </location>
    <ligand>
        <name>ATP</name>
        <dbReference type="ChEBI" id="CHEBI:30616"/>
    </ligand>
</feature>
<dbReference type="Gene3D" id="1.10.510.10">
    <property type="entry name" value="Transferase(Phosphotransferase) domain 1"/>
    <property type="match status" value="1"/>
</dbReference>
<dbReference type="PROSITE" id="PS00107">
    <property type="entry name" value="PROTEIN_KINASE_ATP"/>
    <property type="match status" value="1"/>
</dbReference>
<dbReference type="GO" id="GO:0005524">
    <property type="term" value="F:ATP binding"/>
    <property type="evidence" value="ECO:0007669"/>
    <property type="project" value="UniProtKB-UniRule"/>
</dbReference>
<dbReference type="InterPro" id="IPR042521">
    <property type="entry name" value="DYRK"/>
</dbReference>
<keyword evidence="6" id="KW-0418">Kinase</keyword>
<dbReference type="EC" id="2.7.12.1" evidence="2"/>
<comment type="similarity">
    <text evidence="1">Belongs to the protein kinase superfamily. CMGC Ser/Thr protein kinase family. MNB/DYRK subfamily.</text>
</comment>
<dbReference type="PANTHER" id="PTHR24058:SF22">
    <property type="entry name" value="DUAL SPECIFICITY TYROSINE-PHOSPHORYLATION-REGULATED KINASE 4"/>
    <property type="match status" value="1"/>
</dbReference>
<gene>
    <name evidence="13" type="ORF">chiPu_0002906</name>
</gene>
<evidence type="ECO:0000256" key="7">
    <source>
        <dbReference type="ARBA" id="ARBA00022840"/>
    </source>
</evidence>
<dbReference type="GO" id="GO:0005856">
    <property type="term" value="C:cytoskeleton"/>
    <property type="evidence" value="ECO:0007669"/>
    <property type="project" value="TreeGrafter"/>
</dbReference>
<comment type="catalytic activity">
    <reaction evidence="8">
        <text>L-seryl-[protein] + ATP = O-phospho-L-seryl-[protein] + ADP + H(+)</text>
        <dbReference type="Rhea" id="RHEA:17989"/>
        <dbReference type="Rhea" id="RHEA-COMP:9863"/>
        <dbReference type="Rhea" id="RHEA-COMP:11604"/>
        <dbReference type="ChEBI" id="CHEBI:15378"/>
        <dbReference type="ChEBI" id="CHEBI:29999"/>
        <dbReference type="ChEBI" id="CHEBI:30616"/>
        <dbReference type="ChEBI" id="CHEBI:83421"/>
        <dbReference type="ChEBI" id="CHEBI:456216"/>
        <dbReference type="EC" id="2.7.12.1"/>
    </reaction>
</comment>
<dbReference type="SUPFAM" id="SSF56112">
    <property type="entry name" value="Protein kinase-like (PK-like)"/>
    <property type="match status" value="1"/>
</dbReference>
<dbReference type="Proteomes" id="UP000287033">
    <property type="component" value="Unassembled WGS sequence"/>
</dbReference>
<dbReference type="InterPro" id="IPR000719">
    <property type="entry name" value="Prot_kinase_dom"/>
</dbReference>
<name>A0A401S276_CHIPU</name>
<keyword evidence="14" id="KW-1185">Reference proteome</keyword>
<comment type="catalytic activity">
    <reaction evidence="10">
        <text>L-tyrosyl-[protein] + ATP = O-phospho-L-tyrosyl-[protein] + ADP + H(+)</text>
        <dbReference type="Rhea" id="RHEA:10596"/>
        <dbReference type="Rhea" id="RHEA-COMP:10136"/>
        <dbReference type="Rhea" id="RHEA-COMP:20101"/>
        <dbReference type="ChEBI" id="CHEBI:15378"/>
        <dbReference type="ChEBI" id="CHEBI:30616"/>
        <dbReference type="ChEBI" id="CHEBI:46858"/>
        <dbReference type="ChEBI" id="CHEBI:61978"/>
        <dbReference type="ChEBI" id="CHEBI:456216"/>
        <dbReference type="EC" id="2.7.12.1"/>
    </reaction>
</comment>
<dbReference type="OMA" id="NDHLAFR"/>
<dbReference type="SMART" id="SM00220">
    <property type="entry name" value="S_TKc"/>
    <property type="match status" value="1"/>
</dbReference>
<proteinExistence type="inferred from homology"/>
<comment type="caution">
    <text evidence="13">The sequence shown here is derived from an EMBL/GenBank/DDBJ whole genome shotgun (WGS) entry which is preliminary data.</text>
</comment>
<dbReference type="InterPro" id="IPR011009">
    <property type="entry name" value="Kinase-like_dom_sf"/>
</dbReference>
<dbReference type="InterPro" id="IPR050494">
    <property type="entry name" value="Ser_Thr_dual-spec_kinase"/>
</dbReference>
<evidence type="ECO:0000313" key="14">
    <source>
        <dbReference type="Proteomes" id="UP000287033"/>
    </source>
</evidence>
<keyword evidence="3" id="KW-0723">Serine/threonine-protein kinase</keyword>
<evidence type="ECO:0000256" key="10">
    <source>
        <dbReference type="ARBA" id="ARBA00051680"/>
    </source>
</evidence>
<reference evidence="13 14" key="1">
    <citation type="journal article" date="2018" name="Nat. Ecol. Evol.">
        <title>Shark genomes provide insights into elasmobranch evolution and the origin of vertebrates.</title>
        <authorList>
            <person name="Hara Y"/>
            <person name="Yamaguchi K"/>
            <person name="Onimaru K"/>
            <person name="Kadota M"/>
            <person name="Koyanagi M"/>
            <person name="Keeley SD"/>
            <person name="Tatsumi K"/>
            <person name="Tanaka K"/>
            <person name="Motone F"/>
            <person name="Kageyama Y"/>
            <person name="Nozu R"/>
            <person name="Adachi N"/>
            <person name="Nishimura O"/>
            <person name="Nakagawa R"/>
            <person name="Tanegashima C"/>
            <person name="Kiyatake I"/>
            <person name="Matsumoto R"/>
            <person name="Murakumo K"/>
            <person name="Nishida K"/>
            <person name="Terakita A"/>
            <person name="Kuratani S"/>
            <person name="Sato K"/>
            <person name="Hyodo S Kuraku.S."/>
        </authorList>
    </citation>
    <scope>NUCLEOTIDE SEQUENCE [LARGE SCALE GENOMIC DNA]</scope>
</reference>
<evidence type="ECO:0000256" key="4">
    <source>
        <dbReference type="ARBA" id="ARBA00022679"/>
    </source>
</evidence>
<protein>
    <recommendedName>
        <fullName evidence="2">dual-specificity kinase</fullName>
        <ecNumber evidence="2">2.7.12.1</ecNumber>
    </recommendedName>
</protein>
<dbReference type="GO" id="GO:0004712">
    <property type="term" value="F:protein serine/threonine/tyrosine kinase activity"/>
    <property type="evidence" value="ECO:0007669"/>
    <property type="project" value="UniProtKB-EC"/>
</dbReference>
<evidence type="ECO:0000256" key="6">
    <source>
        <dbReference type="ARBA" id="ARBA00022777"/>
    </source>
</evidence>
<dbReference type="Gene3D" id="3.30.200.20">
    <property type="entry name" value="Phosphorylase Kinase, domain 1"/>
    <property type="match status" value="1"/>
</dbReference>
<evidence type="ECO:0000256" key="1">
    <source>
        <dbReference type="ARBA" id="ARBA00008867"/>
    </source>
</evidence>
<dbReference type="OrthoDB" id="9332038at2759"/>
<keyword evidence="4" id="KW-0808">Transferase</keyword>